<dbReference type="AlphaFoldDB" id="A0A8S9TL28"/>
<feature type="compositionally biased region" description="Polar residues" evidence="1">
    <location>
        <begin position="204"/>
        <end position="222"/>
    </location>
</feature>
<feature type="region of interest" description="Disordered" evidence="1">
    <location>
        <begin position="32"/>
        <end position="71"/>
    </location>
</feature>
<accession>A0A8S9TL28</accession>
<comment type="caution">
    <text evidence="2">The sequence shown here is derived from an EMBL/GenBank/DDBJ whole genome shotgun (WGS) entry which is preliminary data.</text>
</comment>
<feature type="region of interest" description="Disordered" evidence="1">
    <location>
        <begin position="156"/>
        <end position="187"/>
    </location>
</feature>
<dbReference type="EMBL" id="JAACNO010003305">
    <property type="protein sequence ID" value="KAF4127224.1"/>
    <property type="molecule type" value="Genomic_DNA"/>
</dbReference>
<evidence type="ECO:0000256" key="1">
    <source>
        <dbReference type="SAM" id="MobiDB-lite"/>
    </source>
</evidence>
<dbReference type="Proteomes" id="UP000704712">
    <property type="component" value="Unassembled WGS sequence"/>
</dbReference>
<evidence type="ECO:0000313" key="2">
    <source>
        <dbReference type="EMBL" id="KAF4127224.1"/>
    </source>
</evidence>
<feature type="compositionally biased region" description="Basic and acidic residues" evidence="1">
    <location>
        <begin position="32"/>
        <end position="45"/>
    </location>
</feature>
<organism evidence="2 3">
    <name type="scientific">Phytophthora infestans</name>
    <name type="common">Potato late blight agent</name>
    <name type="synonym">Botrytis infestans</name>
    <dbReference type="NCBI Taxonomy" id="4787"/>
    <lineage>
        <taxon>Eukaryota</taxon>
        <taxon>Sar</taxon>
        <taxon>Stramenopiles</taxon>
        <taxon>Oomycota</taxon>
        <taxon>Peronosporomycetes</taxon>
        <taxon>Peronosporales</taxon>
        <taxon>Peronosporaceae</taxon>
        <taxon>Phytophthora</taxon>
    </lineage>
</organism>
<evidence type="ECO:0000313" key="3">
    <source>
        <dbReference type="Proteomes" id="UP000704712"/>
    </source>
</evidence>
<feature type="region of interest" description="Disordered" evidence="1">
    <location>
        <begin position="204"/>
        <end position="232"/>
    </location>
</feature>
<reference evidence="2" key="1">
    <citation type="submission" date="2020-03" db="EMBL/GenBank/DDBJ databases">
        <title>Hybrid Assembly of Korean Phytophthora infestans isolates.</title>
        <authorList>
            <person name="Prokchorchik M."/>
            <person name="Lee Y."/>
            <person name="Seo J."/>
            <person name="Cho J.-H."/>
            <person name="Park Y.-E."/>
            <person name="Jang D.-C."/>
            <person name="Im J.-S."/>
            <person name="Choi J.-G."/>
            <person name="Park H.-J."/>
            <person name="Lee G.-B."/>
            <person name="Lee Y.-G."/>
            <person name="Hong S.-Y."/>
            <person name="Cho K."/>
            <person name="Sohn K.H."/>
        </authorList>
    </citation>
    <scope>NUCLEOTIDE SEQUENCE</scope>
    <source>
        <strain evidence="2">KR_2_A2</strain>
    </source>
</reference>
<proteinExistence type="predicted"/>
<feature type="compositionally biased region" description="Polar residues" evidence="1">
    <location>
        <begin position="161"/>
        <end position="174"/>
    </location>
</feature>
<evidence type="ECO:0008006" key="4">
    <source>
        <dbReference type="Google" id="ProtNLM"/>
    </source>
</evidence>
<name>A0A8S9TL28_PHYIN</name>
<protein>
    <recommendedName>
        <fullName evidence="4">SAM domain-containing protein</fullName>
    </recommendedName>
</protein>
<feature type="region of interest" description="Disordered" evidence="1">
    <location>
        <begin position="314"/>
        <end position="341"/>
    </location>
</feature>
<feature type="compositionally biased region" description="Polar residues" evidence="1">
    <location>
        <begin position="58"/>
        <end position="71"/>
    </location>
</feature>
<sequence length="852" mass="94483">MSATTQELENDIVQMEDRLANVKVVAEVEREAWRRTSRTGKDGTKWKGAAAPRKNENESMSSTATTVNNALSDDTDEGVTIMPGYWDVLELARYLQDKQLGSFAQVIVNEQITGKVLLETPAPKLRKLFETSANDSNWKDFQSEYVKLKKHQRRLEKACATNRSQPGSSRSVASSHEAHDRQPPASAVSSAGAALVFPLISPRASATQAQQNTAKPPTSSKPSFPLRKPASSNNIPRATCWNCKARFFRPHIKRPPTRASATDTNQPVSSSMRASLLARAYCSQTCQESIESNDIRISPSLSARVKVTCNSAIEDNTKPRRPSRVVTGRALASASDQPGPELLATSDGIMASRLGGSLEGTESSCPPPEAKRLRKFNTFTRRSSRPDVSLSDSTNFDFLHVSAPRREPVIQTSTSPRQKCAEGHPPVATFYGYRSVPRSVDARAPDSFSLCPSVTSLAVNAHRPSDNQSCLPTAKPFPPALTLNSSNFHAAPNQCKVYQQAKYKLDPEMFQAHQETFSTCFGAVPLNNRSQNLTSGPRVVDFGRGNLLRLQEFLTVRGLHRLSLTSHAWCDLITTPSSYSDALWGVHALRMWRPTEGSDDFLLDIGVLKKPERPRRMLQILTRQVSRVTVENMKILLNPESWQLATVMSPPGSKTIQSLQNAVGGKRDLPATYDEGGLSPRRQRTAELFEQIIVIYNRAGEIVAVCARQLIRPVDPMTMLTDILHGLRSGELCRVHCRRLRLFSQTNRLPFEQWTLLPHCSRIVVEFFWSDGEADAAVCSPPSLPVWHQKILSKLQHGLQQRLLGKDSVNGVIKLAHDQNASTAVLFLLEKFLSRCQFTAKRLISQTDGYIL</sequence>
<gene>
    <name evidence="2" type="ORF">GN958_ATG23588</name>
</gene>